<evidence type="ECO:0000313" key="3">
    <source>
        <dbReference type="Proteomes" id="UP000015104"/>
    </source>
</evidence>
<feature type="compositionally biased region" description="Low complexity" evidence="1">
    <location>
        <begin position="82"/>
        <end position="94"/>
    </location>
</feature>
<feature type="region of interest" description="Disordered" evidence="1">
    <location>
        <begin position="66"/>
        <end position="138"/>
    </location>
</feature>
<evidence type="ECO:0000313" key="2">
    <source>
        <dbReference type="EnsemblMetazoa" id="tetur02g05820.1"/>
    </source>
</evidence>
<evidence type="ECO:0000256" key="1">
    <source>
        <dbReference type="SAM" id="MobiDB-lite"/>
    </source>
</evidence>
<sequence>MNTSSNPSGSSSGNSSISSNTSSNNGTNQSPTSSVSGPNIKNKGHSDSNWNQYCQEWNQYVVKGRQHGRESNSHNATPHIHNNNSNTGLPGNNGMPPGADKRNSSINSSVQGPVKPEVTGVTHKDNYQTIDGEKKINSASDCDPNAMVKPFIPYSNLNRYNSRGNWNNRGGRGGGKGRGFNNSNNRGGGGNRSIIQYPPHSGYYTAPIPGGGLGLPVDSYGGYNFISVAATPFQLAPYACCEPECQSCPPPQTFYSTPNGLIPQYYSLPAAFQYVPVSIGAPGALPTGPPLPPNLGGPGTHGSFDLSLNSTGKYLTSIGESEVISGTGLPPMATTASGLYSALPLQQTQVHLSSQQPPQQQNSIQEEACRPTAVNDSDQMNQALKDANNNQLVSINRDILSNPCNRSYPIHHQEVPYNSGVPVNNNYWIPVAGGYQVPRPIPGPPQAQAAANFMLDHNQPPQPQEADQSLINSSLMLINPNPQSLSLPQQQQQASSM</sequence>
<feature type="compositionally biased region" description="Low complexity" evidence="1">
    <location>
        <begin position="479"/>
        <end position="497"/>
    </location>
</feature>
<feature type="compositionally biased region" description="Basic and acidic residues" evidence="1">
    <location>
        <begin position="122"/>
        <end position="136"/>
    </location>
</feature>
<feature type="region of interest" description="Disordered" evidence="1">
    <location>
        <begin position="160"/>
        <end position="194"/>
    </location>
</feature>
<feature type="region of interest" description="Disordered" evidence="1">
    <location>
        <begin position="478"/>
        <end position="497"/>
    </location>
</feature>
<feature type="compositionally biased region" description="Low complexity" evidence="1">
    <location>
        <begin position="1"/>
        <end position="34"/>
    </location>
</feature>
<accession>T1JVU3</accession>
<dbReference type="EMBL" id="CAEY01000797">
    <property type="status" value="NOT_ANNOTATED_CDS"/>
    <property type="molecule type" value="Genomic_DNA"/>
</dbReference>
<reference evidence="3" key="1">
    <citation type="submission" date="2011-08" db="EMBL/GenBank/DDBJ databases">
        <authorList>
            <person name="Rombauts S."/>
        </authorList>
    </citation>
    <scope>NUCLEOTIDE SEQUENCE</scope>
    <source>
        <strain evidence="3">London</strain>
    </source>
</reference>
<dbReference type="HOGENOM" id="CLU_548991_0_0_1"/>
<dbReference type="EnsemblMetazoa" id="tetur02g05820.1">
    <property type="protein sequence ID" value="tetur02g05820.1"/>
    <property type="gene ID" value="tetur02g05820"/>
</dbReference>
<name>T1JVU3_TETUR</name>
<feature type="region of interest" description="Disordered" evidence="1">
    <location>
        <begin position="349"/>
        <end position="374"/>
    </location>
</feature>
<protein>
    <submittedName>
        <fullName evidence="2">Uncharacterized protein</fullName>
    </submittedName>
</protein>
<proteinExistence type="predicted"/>
<feature type="compositionally biased region" description="Low complexity" evidence="1">
    <location>
        <begin position="160"/>
        <end position="169"/>
    </location>
</feature>
<dbReference type="Proteomes" id="UP000015104">
    <property type="component" value="Unassembled WGS sequence"/>
</dbReference>
<organism evidence="2 3">
    <name type="scientific">Tetranychus urticae</name>
    <name type="common">Two-spotted spider mite</name>
    <dbReference type="NCBI Taxonomy" id="32264"/>
    <lineage>
        <taxon>Eukaryota</taxon>
        <taxon>Metazoa</taxon>
        <taxon>Ecdysozoa</taxon>
        <taxon>Arthropoda</taxon>
        <taxon>Chelicerata</taxon>
        <taxon>Arachnida</taxon>
        <taxon>Acari</taxon>
        <taxon>Acariformes</taxon>
        <taxon>Trombidiformes</taxon>
        <taxon>Prostigmata</taxon>
        <taxon>Eleutherengona</taxon>
        <taxon>Raphignathae</taxon>
        <taxon>Tetranychoidea</taxon>
        <taxon>Tetranychidae</taxon>
        <taxon>Tetranychus</taxon>
    </lineage>
</organism>
<keyword evidence="3" id="KW-1185">Reference proteome</keyword>
<feature type="region of interest" description="Disordered" evidence="1">
    <location>
        <begin position="1"/>
        <end position="47"/>
    </location>
</feature>
<dbReference type="AlphaFoldDB" id="T1JVU3"/>
<reference evidence="2" key="2">
    <citation type="submission" date="2015-06" db="UniProtKB">
        <authorList>
            <consortium name="EnsemblMetazoa"/>
        </authorList>
    </citation>
    <scope>IDENTIFICATION</scope>
</reference>